<dbReference type="Gene3D" id="2.60.34.10">
    <property type="entry name" value="Substrate Binding Domain Of DNAk, Chain A, domain 1"/>
    <property type="match status" value="1"/>
</dbReference>
<dbReference type="PANTHER" id="PTHR19375">
    <property type="entry name" value="HEAT SHOCK PROTEIN 70KDA"/>
    <property type="match status" value="1"/>
</dbReference>
<dbReference type="PROSITE" id="PS01036">
    <property type="entry name" value="HSP70_3"/>
    <property type="match status" value="1"/>
</dbReference>
<dbReference type="InterPro" id="IPR029047">
    <property type="entry name" value="HSP70_peptide-bd_sf"/>
</dbReference>
<dbReference type="Pfam" id="PF00012">
    <property type="entry name" value="HSP70"/>
    <property type="match status" value="1"/>
</dbReference>
<dbReference type="GeneID" id="129923985"/>
<dbReference type="CDD" id="cd24028">
    <property type="entry name" value="ASKHA_NBD_HSP70_HSPA1-like"/>
    <property type="match status" value="1"/>
</dbReference>
<dbReference type="OrthoDB" id="10262720at2759"/>
<evidence type="ECO:0000256" key="1">
    <source>
        <dbReference type="ARBA" id="ARBA00007381"/>
    </source>
</evidence>
<dbReference type="FunFam" id="3.30.30.30:FF:000001">
    <property type="entry name" value="heat shock 70 kDa protein-like"/>
    <property type="match status" value="1"/>
</dbReference>
<protein>
    <submittedName>
        <fullName evidence="6">Heat shock 70 kDa protein II-like</fullName>
    </submittedName>
</protein>
<dbReference type="Gene3D" id="3.30.420.40">
    <property type="match status" value="2"/>
</dbReference>
<dbReference type="InterPro" id="IPR018181">
    <property type="entry name" value="Heat_shock_70_CS"/>
</dbReference>
<dbReference type="AlphaFoldDB" id="A0A9W2ZEE7"/>
<proteinExistence type="inferred from homology"/>
<evidence type="ECO:0000256" key="2">
    <source>
        <dbReference type="ARBA" id="ARBA00022741"/>
    </source>
</evidence>
<gene>
    <name evidence="6" type="primary">LOC129923985</name>
</gene>
<accession>A0A9W2ZEE7</accession>
<dbReference type="Gene3D" id="3.90.640.10">
    <property type="entry name" value="Actin, Chain A, domain 4"/>
    <property type="match status" value="1"/>
</dbReference>
<dbReference type="SUPFAM" id="SSF100920">
    <property type="entry name" value="Heat shock protein 70kD (HSP70), peptide-binding domain"/>
    <property type="match status" value="1"/>
</dbReference>
<keyword evidence="2 4" id="KW-0547">Nucleotide-binding</keyword>
<dbReference type="InterPro" id="IPR013126">
    <property type="entry name" value="Hsp_70_fam"/>
</dbReference>
<dbReference type="Proteomes" id="UP001165740">
    <property type="component" value="Chromosome 18"/>
</dbReference>
<evidence type="ECO:0000256" key="3">
    <source>
        <dbReference type="ARBA" id="ARBA00022840"/>
    </source>
</evidence>
<dbReference type="GO" id="GO:0140662">
    <property type="term" value="F:ATP-dependent protein folding chaperone"/>
    <property type="evidence" value="ECO:0007669"/>
    <property type="project" value="InterPro"/>
</dbReference>
<sequence length="520" mass="58302">MNEKVAVGIDLGTTNCCIAVVQNGKVEVMENELSSRLTPNYVSFNETELLYGAIAQSQAIMNLCNTIFDVKQIIGRQIDDEIVQKNKIFWPFEIKEIKGKLKIKAKYKKSEELFSPEEISAMVLTTLKETAEAHLGQKIKDVVISVPASFNDLQREATLNAGKIAGLNVLKLINEPTAAALTFGLTKDVGEQKTILIFDFGSSKLDVSIVNIGVSSKMEVEVKATAGDNLGGTDINRLMVLYLMELFNKKHQKDMSYSMKSIRRLFTAWEKAKIILSSNKETSITVDSLFDGIDFCTTITRAKFEEVCDEYLTSVLRPVQRALHDALLDKSQIDEIVLVGGSTRIPKVQQLLSDFFGGRQLNKSLNADEAVAYGAALQAELLARNNTMNLLVTDIIPYNLCCCDERGLTSYIFKRGTTYPAKDCFDMYTTKENQKKIEFSLCQHAVFSVEEKKYHLGLINLCISPPYPKYKIILPVHFEIDSNGILHVYALNPKASEYQHCVLRNERFMLSKTDLDEMLG</sequence>
<dbReference type="Gene3D" id="3.30.30.30">
    <property type="match status" value="1"/>
</dbReference>
<dbReference type="SUPFAM" id="SSF53067">
    <property type="entry name" value="Actin-like ATPase domain"/>
    <property type="match status" value="2"/>
</dbReference>
<dbReference type="GO" id="GO:0005524">
    <property type="term" value="F:ATP binding"/>
    <property type="evidence" value="ECO:0007669"/>
    <property type="project" value="UniProtKB-KW"/>
</dbReference>
<dbReference type="RefSeq" id="XP_055873445.1">
    <property type="nucleotide sequence ID" value="XM_056017470.1"/>
</dbReference>
<dbReference type="PROSITE" id="PS00297">
    <property type="entry name" value="HSP70_1"/>
    <property type="match status" value="1"/>
</dbReference>
<evidence type="ECO:0000256" key="4">
    <source>
        <dbReference type="RuleBase" id="RU003322"/>
    </source>
</evidence>
<evidence type="ECO:0000313" key="6">
    <source>
        <dbReference type="RefSeq" id="XP_055873445.1"/>
    </source>
</evidence>
<dbReference type="InterPro" id="IPR043129">
    <property type="entry name" value="ATPase_NBD"/>
</dbReference>
<evidence type="ECO:0000313" key="5">
    <source>
        <dbReference type="Proteomes" id="UP001165740"/>
    </source>
</evidence>
<keyword evidence="3 4" id="KW-0067">ATP-binding</keyword>
<dbReference type="PRINTS" id="PR00301">
    <property type="entry name" value="HEATSHOCK70"/>
</dbReference>
<name>A0A9W2ZEE7_BIOGL</name>
<organism evidence="5 6">
    <name type="scientific">Biomphalaria glabrata</name>
    <name type="common">Bloodfluke planorb</name>
    <name type="synonym">Freshwater snail</name>
    <dbReference type="NCBI Taxonomy" id="6526"/>
    <lineage>
        <taxon>Eukaryota</taxon>
        <taxon>Metazoa</taxon>
        <taxon>Spiralia</taxon>
        <taxon>Lophotrochozoa</taxon>
        <taxon>Mollusca</taxon>
        <taxon>Gastropoda</taxon>
        <taxon>Heterobranchia</taxon>
        <taxon>Euthyneura</taxon>
        <taxon>Panpulmonata</taxon>
        <taxon>Hygrophila</taxon>
        <taxon>Lymnaeoidea</taxon>
        <taxon>Planorbidae</taxon>
        <taxon>Biomphalaria</taxon>
    </lineage>
</organism>
<comment type="similarity">
    <text evidence="1 4">Belongs to the heat shock protein 70 family.</text>
</comment>
<dbReference type="FunFam" id="3.90.640.10:FF:000010">
    <property type="entry name" value="heat shock 70 kDa protein 14"/>
    <property type="match status" value="1"/>
</dbReference>
<keyword evidence="5" id="KW-1185">Reference proteome</keyword>
<reference evidence="6" key="1">
    <citation type="submission" date="2025-08" db="UniProtKB">
        <authorList>
            <consortium name="RefSeq"/>
        </authorList>
    </citation>
    <scope>IDENTIFICATION</scope>
</reference>